<dbReference type="Proteomes" id="UP000292340">
    <property type="component" value="Unassembled WGS sequence"/>
</dbReference>
<dbReference type="AlphaFoldDB" id="A0AB37W209"/>
<reference evidence="1" key="1">
    <citation type="submission" date="2017-10" db="EMBL/GenBank/DDBJ databases">
        <authorList>
            <person name="Armitage A.D."/>
            <person name="Barbara D.J."/>
            <person name="Woodhall J.W."/>
            <person name="Sreenivasaprasad S."/>
            <person name="Lane C.R."/>
            <person name="Clarkson J.P."/>
            <person name="Harrison R.J."/>
        </authorList>
    </citation>
    <scope>NUCLEOTIDE SEQUENCE</scope>
    <source>
        <strain evidence="1">FERA 1164</strain>
    </source>
</reference>
<evidence type="ECO:0000313" key="2">
    <source>
        <dbReference type="Proteomes" id="UP000292340"/>
    </source>
</evidence>
<dbReference type="EMBL" id="PDXB01000064">
    <property type="protein sequence ID" value="RYN17073.1"/>
    <property type="molecule type" value="Genomic_DNA"/>
</dbReference>
<evidence type="ECO:0000313" key="1">
    <source>
        <dbReference type="EMBL" id="RYN17073.1"/>
    </source>
</evidence>
<reference evidence="1" key="2">
    <citation type="journal article" date="2019" name="bioRxiv">
        <title>Genomics, evolutionary history and diagnostics of the Alternaria alternata species group including apple and Asian pear pathotypes.</title>
        <authorList>
            <person name="Armitage A.D."/>
            <person name="Cockerton H.M."/>
            <person name="Sreenivasaprasad S."/>
            <person name="Woodhall J.W."/>
            <person name="Lane C.R."/>
            <person name="Harrison R.J."/>
            <person name="Clarkson J.P."/>
        </authorList>
    </citation>
    <scope>NUCLEOTIDE SEQUENCE</scope>
    <source>
        <strain evidence="1">FERA 1164</strain>
    </source>
</reference>
<name>A0AB37W209_9PLEO</name>
<accession>A0AB37W209</accession>
<comment type="caution">
    <text evidence="1">The sequence shown here is derived from an EMBL/GenBank/DDBJ whole genome shotgun (WGS) entry which is preliminary data.</text>
</comment>
<sequence>MAKPGVLAVHLNKDLLKKSLTISRRLLESCKSLVACPYLCDILYNRLLYANVMVSGLPNALLILVHCSQPIYMAAVLLGLS</sequence>
<protein>
    <submittedName>
        <fullName evidence="1">Uncharacterized protein</fullName>
    </submittedName>
</protein>
<organism evidence="1 2">
    <name type="scientific">Alternaria tenuissima</name>
    <dbReference type="NCBI Taxonomy" id="119927"/>
    <lineage>
        <taxon>Eukaryota</taxon>
        <taxon>Fungi</taxon>
        <taxon>Dikarya</taxon>
        <taxon>Ascomycota</taxon>
        <taxon>Pezizomycotina</taxon>
        <taxon>Dothideomycetes</taxon>
        <taxon>Pleosporomycetidae</taxon>
        <taxon>Pleosporales</taxon>
        <taxon>Pleosporineae</taxon>
        <taxon>Pleosporaceae</taxon>
        <taxon>Alternaria</taxon>
        <taxon>Alternaria sect. Alternaria</taxon>
        <taxon>Alternaria alternata complex</taxon>
    </lineage>
</organism>
<gene>
    <name evidence="1" type="ORF">AA0115_g12008</name>
</gene>
<proteinExistence type="predicted"/>